<comment type="caution">
    <text evidence="2">The sequence shown here is derived from an EMBL/GenBank/DDBJ whole genome shotgun (WGS) entry which is preliminary data.</text>
</comment>
<reference evidence="2" key="1">
    <citation type="submission" date="2023-10" db="EMBL/GenBank/DDBJ databases">
        <title>Genome assembly of Pristionchus species.</title>
        <authorList>
            <person name="Yoshida K."/>
            <person name="Sommer R.J."/>
        </authorList>
    </citation>
    <scope>NUCLEOTIDE SEQUENCE</scope>
    <source>
        <strain evidence="2">RS0144</strain>
    </source>
</reference>
<evidence type="ECO:0000313" key="3">
    <source>
        <dbReference type="Proteomes" id="UP001432027"/>
    </source>
</evidence>
<organism evidence="2 3">
    <name type="scientific">Pristionchus entomophagus</name>
    <dbReference type="NCBI Taxonomy" id="358040"/>
    <lineage>
        <taxon>Eukaryota</taxon>
        <taxon>Metazoa</taxon>
        <taxon>Ecdysozoa</taxon>
        <taxon>Nematoda</taxon>
        <taxon>Chromadorea</taxon>
        <taxon>Rhabditida</taxon>
        <taxon>Rhabditina</taxon>
        <taxon>Diplogasteromorpha</taxon>
        <taxon>Diplogasteroidea</taxon>
        <taxon>Neodiplogasteridae</taxon>
        <taxon>Pristionchus</taxon>
    </lineage>
</organism>
<accession>A0AAV5TJQ3</accession>
<name>A0AAV5TJQ3_9BILA</name>
<evidence type="ECO:0000256" key="1">
    <source>
        <dbReference type="SAM" id="SignalP"/>
    </source>
</evidence>
<feature type="chain" id="PRO_5043607766" evidence="1">
    <location>
        <begin position="18"/>
        <end position="398"/>
    </location>
</feature>
<gene>
    <name evidence="2" type="ORF">PENTCL1PPCAC_16677</name>
</gene>
<sequence>MIGRLLILAAVLGLSEQQTSVLKECTCGDIPIYSQTTSAYCPITTYQTCNSSMLKEETCTISCPYPRSTVVYRNSSAIFLPTDMIKCEAGVLTNGAGAKITLLQRPTCAFLQLCNNCQLPLETSACPTGQMCTAANFIRSVDPNDDCGRITCDNSAMLTLYDANKAVLPFSAPKLYCTVTNKWQNYSLNGNLASGTPIPSTAVSANCRLPASCGTCLNPNVITAPATEMPEAFRTGYISVAPTVNKVTGQCSTVTCPNAYVLMGFVGTTATQTGKEYTNQNFLKCAENGMWTNGGMAYTPQAMKFTCLQKILPCPPVENVLGSSFNVTCNETTKVSSLNCPTGQKLTMRYSTQTSTVKYDRATFFAGKGWLAHGCDSTASLFTTAAGLFITGVCSAST</sequence>
<protein>
    <submittedName>
        <fullName evidence="2">Uncharacterized protein</fullName>
    </submittedName>
</protein>
<dbReference type="Proteomes" id="UP001432027">
    <property type="component" value="Unassembled WGS sequence"/>
</dbReference>
<keyword evidence="3" id="KW-1185">Reference proteome</keyword>
<proteinExistence type="predicted"/>
<dbReference type="EMBL" id="BTSX01000004">
    <property type="protein sequence ID" value="GMS94502.1"/>
    <property type="molecule type" value="Genomic_DNA"/>
</dbReference>
<keyword evidence="1" id="KW-0732">Signal</keyword>
<dbReference type="AlphaFoldDB" id="A0AAV5TJQ3"/>
<feature type="signal peptide" evidence="1">
    <location>
        <begin position="1"/>
        <end position="17"/>
    </location>
</feature>
<evidence type="ECO:0000313" key="2">
    <source>
        <dbReference type="EMBL" id="GMS94502.1"/>
    </source>
</evidence>